<keyword evidence="2 4" id="KW-0863">Zinc-finger</keyword>
<name>A0AA35S0N0_GEOBA</name>
<keyword evidence="7" id="KW-0675">Receptor</keyword>
<dbReference type="GO" id="GO:0008270">
    <property type="term" value="F:zinc ion binding"/>
    <property type="evidence" value="ECO:0007669"/>
    <property type="project" value="UniProtKB-KW"/>
</dbReference>
<dbReference type="Gene3D" id="3.30.40.10">
    <property type="entry name" value="Zinc/RING finger domain, C3HC4 (zinc finger)"/>
    <property type="match status" value="2"/>
</dbReference>
<evidence type="ECO:0000256" key="4">
    <source>
        <dbReference type="PROSITE-ProRule" id="PRU00207"/>
    </source>
</evidence>
<dbReference type="EMBL" id="CASHTH010001876">
    <property type="protein sequence ID" value="CAI8021268.1"/>
    <property type="molecule type" value="Genomic_DNA"/>
</dbReference>
<feature type="domain" description="TRAF-type" evidence="6">
    <location>
        <begin position="71"/>
        <end position="115"/>
    </location>
</feature>
<evidence type="ECO:0000256" key="5">
    <source>
        <dbReference type="SAM" id="Coils"/>
    </source>
</evidence>
<keyword evidence="3 4" id="KW-0862">Zinc</keyword>
<evidence type="ECO:0000256" key="3">
    <source>
        <dbReference type="ARBA" id="ARBA00022833"/>
    </source>
</evidence>
<comment type="caution">
    <text evidence="7">The sequence shown here is derived from an EMBL/GenBank/DDBJ whole genome shotgun (WGS) entry which is preliminary data.</text>
</comment>
<feature type="zinc finger region" description="TRAF-type" evidence="4">
    <location>
        <begin position="3"/>
        <end position="49"/>
    </location>
</feature>
<dbReference type="InterPro" id="IPR013083">
    <property type="entry name" value="Znf_RING/FYVE/PHD"/>
</dbReference>
<dbReference type="Pfam" id="PF02176">
    <property type="entry name" value="zf-TRAF"/>
    <property type="match status" value="2"/>
</dbReference>
<dbReference type="PROSITE" id="PS50145">
    <property type="entry name" value="ZF_TRAF"/>
    <property type="match status" value="2"/>
</dbReference>
<reference evidence="7" key="1">
    <citation type="submission" date="2023-03" db="EMBL/GenBank/DDBJ databases">
        <authorList>
            <person name="Steffen K."/>
            <person name="Cardenas P."/>
        </authorList>
    </citation>
    <scope>NUCLEOTIDE SEQUENCE</scope>
</reference>
<keyword evidence="5" id="KW-0175">Coiled coil</keyword>
<dbReference type="InterPro" id="IPR001293">
    <property type="entry name" value="Znf_TRAF"/>
</dbReference>
<evidence type="ECO:0000259" key="6">
    <source>
        <dbReference type="PROSITE" id="PS50145"/>
    </source>
</evidence>
<proteinExistence type="predicted"/>
<feature type="coiled-coil region" evidence="5">
    <location>
        <begin position="139"/>
        <end position="177"/>
    </location>
</feature>
<evidence type="ECO:0000256" key="2">
    <source>
        <dbReference type="ARBA" id="ARBA00022771"/>
    </source>
</evidence>
<dbReference type="PANTHER" id="PTHR10131:SF94">
    <property type="entry name" value="TNF RECEPTOR-ASSOCIATED FACTOR 4"/>
    <property type="match status" value="1"/>
</dbReference>
<dbReference type="Proteomes" id="UP001174909">
    <property type="component" value="Unassembled WGS sequence"/>
</dbReference>
<feature type="zinc finger region" description="TRAF-type" evidence="4">
    <location>
        <begin position="71"/>
        <end position="115"/>
    </location>
</feature>
<organism evidence="7 8">
    <name type="scientific">Geodia barretti</name>
    <name type="common">Barrett's horny sponge</name>
    <dbReference type="NCBI Taxonomy" id="519541"/>
    <lineage>
        <taxon>Eukaryota</taxon>
        <taxon>Metazoa</taxon>
        <taxon>Porifera</taxon>
        <taxon>Demospongiae</taxon>
        <taxon>Heteroscleromorpha</taxon>
        <taxon>Tetractinellida</taxon>
        <taxon>Astrophorina</taxon>
        <taxon>Geodiidae</taxon>
        <taxon>Geodia</taxon>
    </lineage>
</organism>
<dbReference type="PANTHER" id="PTHR10131">
    <property type="entry name" value="TNF RECEPTOR ASSOCIATED FACTOR"/>
    <property type="match status" value="1"/>
</dbReference>
<protein>
    <submittedName>
        <fullName evidence="7">TNF receptor-associated factor 5</fullName>
    </submittedName>
</protein>
<evidence type="ECO:0000313" key="7">
    <source>
        <dbReference type="EMBL" id="CAI8021268.1"/>
    </source>
</evidence>
<evidence type="ECO:0000313" key="8">
    <source>
        <dbReference type="Proteomes" id="UP001174909"/>
    </source>
</evidence>
<keyword evidence="8" id="KW-1185">Reference proteome</keyword>
<feature type="domain" description="TRAF-type" evidence="6">
    <location>
        <begin position="3"/>
        <end position="49"/>
    </location>
</feature>
<evidence type="ECO:0000256" key="1">
    <source>
        <dbReference type="ARBA" id="ARBA00022723"/>
    </source>
</evidence>
<dbReference type="GO" id="GO:0043122">
    <property type="term" value="P:regulation of canonical NF-kappaB signal transduction"/>
    <property type="evidence" value="ECO:0007669"/>
    <property type="project" value="TreeGrafter"/>
</dbReference>
<gene>
    <name evidence="7" type="ORF">GBAR_LOCUS12636</name>
</gene>
<keyword evidence="1 4" id="KW-0479">Metal-binding</keyword>
<sequence>MKAHRNKCAKEQVECPFGSNACIVTRSNVENHKKECEFRPYTCEYCGTEGTFASITGQENFKFYQLLEGWHYDECEKFPVDCPHGCGEKGIKCKDLKIHRCPLQPADCPFTHMGCVVKTSQREMDAHCRDNMQDHLLMMARSLQELSDKNKDLVQKNEELTSKNEALSRKVEDIDKEMLQKYETLGGKINHLDERFSRRYEDLGTED</sequence>
<accession>A0AA35S0N0</accession>
<dbReference type="AlphaFoldDB" id="A0AA35S0N0"/>